<dbReference type="GO" id="GO:0016787">
    <property type="term" value="F:hydrolase activity"/>
    <property type="evidence" value="ECO:0007669"/>
    <property type="project" value="UniProtKB-KW"/>
</dbReference>
<comment type="similarity">
    <text evidence="1">Belongs to the isochorismatase family.</text>
</comment>
<reference evidence="4" key="1">
    <citation type="submission" date="2020-05" db="EMBL/GenBank/DDBJ databases">
        <title>Mycena genomes resolve the evolution of fungal bioluminescence.</title>
        <authorList>
            <person name="Tsai I.J."/>
        </authorList>
    </citation>
    <scope>NUCLEOTIDE SEQUENCE</scope>
    <source>
        <strain evidence="4">CCC161011</strain>
    </source>
</reference>
<evidence type="ECO:0000256" key="2">
    <source>
        <dbReference type="ARBA" id="ARBA00022801"/>
    </source>
</evidence>
<evidence type="ECO:0000259" key="3">
    <source>
        <dbReference type="Pfam" id="PF00857"/>
    </source>
</evidence>
<dbReference type="OrthoDB" id="245563at2759"/>
<proteinExistence type="inferred from homology"/>
<dbReference type="InterPro" id="IPR000868">
    <property type="entry name" value="Isochorismatase-like_dom"/>
</dbReference>
<gene>
    <name evidence="4" type="ORF">MVEN_01467400</name>
</gene>
<dbReference type="Proteomes" id="UP000620124">
    <property type="component" value="Unassembled WGS sequence"/>
</dbReference>
<dbReference type="Pfam" id="PF00857">
    <property type="entry name" value="Isochorismatase"/>
    <property type="match status" value="1"/>
</dbReference>
<dbReference type="PANTHER" id="PTHR43540:SF15">
    <property type="entry name" value="BLR5631 PROTEIN"/>
    <property type="match status" value="1"/>
</dbReference>
<evidence type="ECO:0000313" key="4">
    <source>
        <dbReference type="EMBL" id="KAF7347131.1"/>
    </source>
</evidence>
<name>A0A8H6XV45_9AGAR</name>
<evidence type="ECO:0000256" key="1">
    <source>
        <dbReference type="ARBA" id="ARBA00006336"/>
    </source>
</evidence>
<accession>A0A8H6XV45</accession>
<dbReference type="PANTHER" id="PTHR43540">
    <property type="entry name" value="PEROXYUREIDOACRYLATE/UREIDOACRYLATE AMIDOHYDROLASE-RELATED"/>
    <property type="match status" value="1"/>
</dbReference>
<feature type="domain" description="Isochorismatase-like" evidence="3">
    <location>
        <begin position="22"/>
        <end position="188"/>
    </location>
</feature>
<comment type="caution">
    <text evidence="4">The sequence shown here is derived from an EMBL/GenBank/DDBJ whole genome shotgun (WGS) entry which is preliminary data.</text>
</comment>
<dbReference type="Gene3D" id="3.40.50.850">
    <property type="entry name" value="Isochorismatase-like"/>
    <property type="match status" value="1"/>
</dbReference>
<dbReference type="InterPro" id="IPR036380">
    <property type="entry name" value="Isochorismatase-like_sf"/>
</dbReference>
<dbReference type="SUPFAM" id="SSF52499">
    <property type="entry name" value="Isochorismatase-like hydrolases"/>
    <property type="match status" value="1"/>
</dbReference>
<evidence type="ECO:0000313" key="5">
    <source>
        <dbReference type="Proteomes" id="UP000620124"/>
    </source>
</evidence>
<dbReference type="AlphaFoldDB" id="A0A8H6XV45"/>
<organism evidence="4 5">
    <name type="scientific">Mycena venus</name>
    <dbReference type="NCBI Taxonomy" id="2733690"/>
    <lineage>
        <taxon>Eukaryota</taxon>
        <taxon>Fungi</taxon>
        <taxon>Dikarya</taxon>
        <taxon>Basidiomycota</taxon>
        <taxon>Agaricomycotina</taxon>
        <taxon>Agaricomycetes</taxon>
        <taxon>Agaricomycetidae</taxon>
        <taxon>Agaricales</taxon>
        <taxon>Marasmiineae</taxon>
        <taxon>Mycenaceae</taxon>
        <taxon>Mycena</taxon>
    </lineage>
</organism>
<keyword evidence="2" id="KW-0378">Hydrolase</keyword>
<dbReference type="EMBL" id="JACAZI010000012">
    <property type="protein sequence ID" value="KAF7347131.1"/>
    <property type="molecule type" value="Genomic_DNA"/>
</dbReference>
<keyword evidence="5" id="KW-1185">Reference proteome</keyword>
<sequence length="192" mass="20719">MVVKSFREHVGIVPSTATTKDSILVIIDAQNEYAEGLLAVANLKTTRSVIGELLQRYRAASGAIVHVRHIAPAGAPVFTPDTPLAEIFSELKPQTGEALVEKDFPGAFAETNLQELVEKSGKKKIVLVGYMAHVCVSTTAREAEQRGYDVLLVEDAIGDRDIPGATAEEVTKMTLLELSDVFATVVKSKDIQ</sequence>
<dbReference type="InterPro" id="IPR050272">
    <property type="entry name" value="Isochorismatase-like_hydrls"/>
</dbReference>
<protein>
    <submittedName>
        <fullName evidence="4">Putative amidases related to nicotinamidase</fullName>
    </submittedName>
</protein>